<name>A0A249XSB4_9CAUD</name>
<organism evidence="1 2">
    <name type="scientific">Mycobacterium phage Phabba</name>
    <dbReference type="NCBI Taxonomy" id="2027899"/>
    <lineage>
        <taxon>Viruses</taxon>
        <taxon>Duplodnaviria</taxon>
        <taxon>Heunggongvirae</taxon>
        <taxon>Uroviricota</taxon>
        <taxon>Caudoviricetes</taxon>
        <taxon>Ceeclamvirinae</taxon>
        <taxon>Myrnavirus</taxon>
        <taxon>Myrnavirus phabba</taxon>
        <taxon>Myranavirus phabba</taxon>
    </lineage>
</organism>
<evidence type="ECO:0000313" key="1">
    <source>
        <dbReference type="EMBL" id="ASZ74642.1"/>
    </source>
</evidence>
<gene>
    <name evidence="1" type="ORF">SEA_PHABBA_67</name>
</gene>
<accession>A0A249XSB4</accession>
<protein>
    <submittedName>
        <fullName evidence="1">Uncharacterized protein</fullName>
    </submittedName>
</protein>
<evidence type="ECO:0000313" key="2">
    <source>
        <dbReference type="Proteomes" id="UP000226037"/>
    </source>
</evidence>
<proteinExistence type="predicted"/>
<sequence length="75" mass="8230">MAVKILADKAGQLQGLDASTVARLTYGGSAHYMEDPTGDTWDGYVGAFVRHSPGRPQGEYDVLDYIVELHDIHPR</sequence>
<keyword evidence="2" id="KW-1185">Reference proteome</keyword>
<dbReference type="Proteomes" id="UP000226037">
    <property type="component" value="Segment"/>
</dbReference>
<dbReference type="EMBL" id="MF668280">
    <property type="protein sequence ID" value="ASZ74642.1"/>
    <property type="molecule type" value="Genomic_DNA"/>
</dbReference>
<reference evidence="2" key="1">
    <citation type="submission" date="2017-08" db="EMBL/GenBank/DDBJ databases">
        <authorList>
            <person name="de Groot N.N."/>
        </authorList>
    </citation>
    <scope>NUCLEOTIDE SEQUENCE [LARGE SCALE GENOMIC DNA]</scope>
</reference>